<proteinExistence type="inferred from homology"/>
<evidence type="ECO:0000256" key="2">
    <source>
        <dbReference type="ARBA" id="ARBA00022630"/>
    </source>
</evidence>
<organism evidence="7 8">
    <name type="scientific">Ramalina farinacea</name>
    <dbReference type="NCBI Taxonomy" id="258253"/>
    <lineage>
        <taxon>Eukaryota</taxon>
        <taxon>Fungi</taxon>
        <taxon>Dikarya</taxon>
        <taxon>Ascomycota</taxon>
        <taxon>Pezizomycotina</taxon>
        <taxon>Lecanoromycetes</taxon>
        <taxon>OSLEUM clade</taxon>
        <taxon>Lecanoromycetidae</taxon>
        <taxon>Lecanorales</taxon>
        <taxon>Lecanorineae</taxon>
        <taxon>Ramalinaceae</taxon>
        <taxon>Ramalina</taxon>
    </lineage>
</organism>
<evidence type="ECO:0000259" key="6">
    <source>
        <dbReference type="Pfam" id="PF01494"/>
    </source>
</evidence>
<gene>
    <name evidence="7" type="ORF">OHK93_000868</name>
</gene>
<dbReference type="PANTHER" id="PTHR13789:SF147">
    <property type="entry name" value="PUTATIVE (AFU_ORTHOLOGUE AFUA_2G01950)-RELATED"/>
    <property type="match status" value="1"/>
</dbReference>
<evidence type="ECO:0000256" key="4">
    <source>
        <dbReference type="ARBA" id="ARBA00023002"/>
    </source>
</evidence>
<protein>
    <recommendedName>
        <fullName evidence="6">FAD-binding domain-containing protein</fullName>
    </recommendedName>
</protein>
<sequence length="451" mass="50347">MTLYGTSRLAKRFELSLLGQGSQVSRPLSEALDRIGHQVIVLDRVPKLEEVGAGLQLTPNASRILGRLGLLEQIDKYAQYWGSLSLRRWRDGRIIGSSPLMPQVGMKYKAPLYAIHRCDLQRVLLDAVQEAGIPVRLNQKVCQVDPSFSARVQLSSGEWIEGDVLVGADGIKSQIRSRMAAASGIRDHSVPTGDAAYRVLIPREKMKQDPEAMSLLDGNFGVRWMGPGGHIIGYPVKQRKFYNMVLLHPQKPSGENTESWTNKGHKSEMIAFYRDWNPLVQKLISYVPEGEINEWTLNSHLALPRWTENRCALVGDACHPMLPYVAQGAAQALEDAAVLAITLSLTDDVPLALRVYESARKKRAETIQDSAARTRMTLHLPDGPEQEARDLAMGSEGKNPDLFVDTSWQDYMWKTDVMKDTLDGWDRYVAEVMGDPKHDAEVPDDGISPRL</sequence>
<keyword evidence="5" id="KW-0503">Monooxygenase</keyword>
<dbReference type="InterPro" id="IPR036188">
    <property type="entry name" value="FAD/NAD-bd_sf"/>
</dbReference>
<dbReference type="EMBL" id="JAPUFD010000010">
    <property type="protein sequence ID" value="MDI1489670.1"/>
    <property type="molecule type" value="Genomic_DNA"/>
</dbReference>
<evidence type="ECO:0000256" key="3">
    <source>
        <dbReference type="ARBA" id="ARBA00022827"/>
    </source>
</evidence>
<dbReference type="PRINTS" id="PR00420">
    <property type="entry name" value="RNGMNOXGNASE"/>
</dbReference>
<dbReference type="GO" id="GO:0004497">
    <property type="term" value="F:monooxygenase activity"/>
    <property type="evidence" value="ECO:0007669"/>
    <property type="project" value="UniProtKB-KW"/>
</dbReference>
<name>A0AA43QNF5_9LECA</name>
<evidence type="ECO:0000256" key="1">
    <source>
        <dbReference type="ARBA" id="ARBA00007992"/>
    </source>
</evidence>
<dbReference type="Proteomes" id="UP001161017">
    <property type="component" value="Unassembled WGS sequence"/>
</dbReference>
<comment type="similarity">
    <text evidence="1">Belongs to the paxM FAD-dependent monooxygenase family.</text>
</comment>
<keyword evidence="8" id="KW-1185">Reference proteome</keyword>
<comment type="caution">
    <text evidence="7">The sequence shown here is derived from an EMBL/GenBank/DDBJ whole genome shotgun (WGS) entry which is preliminary data.</text>
</comment>
<dbReference type="Gene3D" id="3.50.50.60">
    <property type="entry name" value="FAD/NAD(P)-binding domain"/>
    <property type="match status" value="1"/>
</dbReference>
<dbReference type="GO" id="GO:0071949">
    <property type="term" value="F:FAD binding"/>
    <property type="evidence" value="ECO:0007669"/>
    <property type="project" value="InterPro"/>
</dbReference>
<keyword evidence="2" id="KW-0285">Flavoprotein</keyword>
<feature type="domain" description="FAD-binding" evidence="6">
    <location>
        <begin position="28"/>
        <end position="369"/>
    </location>
</feature>
<evidence type="ECO:0000256" key="5">
    <source>
        <dbReference type="ARBA" id="ARBA00023033"/>
    </source>
</evidence>
<keyword evidence="3" id="KW-0274">FAD</keyword>
<dbReference type="InterPro" id="IPR050493">
    <property type="entry name" value="FAD-dep_Monooxygenase_BioMet"/>
</dbReference>
<dbReference type="InterPro" id="IPR002938">
    <property type="entry name" value="FAD-bd"/>
</dbReference>
<dbReference type="AlphaFoldDB" id="A0AA43QNF5"/>
<dbReference type="PANTHER" id="PTHR13789">
    <property type="entry name" value="MONOOXYGENASE"/>
    <property type="match status" value="1"/>
</dbReference>
<keyword evidence="4" id="KW-0560">Oxidoreductase</keyword>
<dbReference type="SUPFAM" id="SSF51905">
    <property type="entry name" value="FAD/NAD(P)-binding domain"/>
    <property type="match status" value="1"/>
</dbReference>
<dbReference type="Pfam" id="PF01494">
    <property type="entry name" value="FAD_binding_3"/>
    <property type="match status" value="1"/>
</dbReference>
<reference evidence="7" key="1">
    <citation type="journal article" date="2023" name="Genome Biol. Evol.">
        <title>First Whole Genome Sequence and Flow Cytometry Genome Size Data for the Lichen-Forming Fungus Ramalina farinacea (Ascomycota).</title>
        <authorList>
            <person name="Llewellyn T."/>
            <person name="Mian S."/>
            <person name="Hill R."/>
            <person name="Leitch I.J."/>
            <person name="Gaya E."/>
        </authorList>
    </citation>
    <scope>NUCLEOTIDE SEQUENCE</scope>
    <source>
        <strain evidence="7">LIQ254RAFAR</strain>
    </source>
</reference>
<dbReference type="SUPFAM" id="SSF54373">
    <property type="entry name" value="FAD-linked reductases, C-terminal domain"/>
    <property type="match status" value="1"/>
</dbReference>
<evidence type="ECO:0000313" key="8">
    <source>
        <dbReference type="Proteomes" id="UP001161017"/>
    </source>
</evidence>
<evidence type="ECO:0000313" key="7">
    <source>
        <dbReference type="EMBL" id="MDI1489670.1"/>
    </source>
</evidence>
<accession>A0AA43QNF5</accession>